<dbReference type="Pfam" id="PF00201">
    <property type="entry name" value="UDPGT"/>
    <property type="match status" value="1"/>
</dbReference>
<evidence type="ECO:0000256" key="7">
    <source>
        <dbReference type="ARBA" id="ARBA00022729"/>
    </source>
</evidence>
<dbReference type="InterPro" id="IPR036259">
    <property type="entry name" value="MFS_trans_sf"/>
</dbReference>
<dbReference type="FunFam" id="3.40.50.2000:FF:000038">
    <property type="entry name" value="UDP-GlucuronosylTransferase"/>
    <property type="match status" value="1"/>
</dbReference>
<evidence type="ECO:0000313" key="13">
    <source>
        <dbReference type="Proteomes" id="UP000005239"/>
    </source>
</evidence>
<dbReference type="EC" id="2.4.1.17" evidence="4"/>
<accession>A0A8R1UNN0</accession>
<dbReference type="GO" id="GO:0022857">
    <property type="term" value="F:transmembrane transporter activity"/>
    <property type="evidence" value="ECO:0007669"/>
    <property type="project" value="InterPro"/>
</dbReference>
<dbReference type="InterPro" id="IPR011701">
    <property type="entry name" value="MFS"/>
</dbReference>
<name>A0A2A6BPR1_PRIPA</name>
<organism evidence="12 13">
    <name type="scientific">Pristionchus pacificus</name>
    <name type="common">Parasitic nematode worm</name>
    <dbReference type="NCBI Taxonomy" id="54126"/>
    <lineage>
        <taxon>Eukaryota</taxon>
        <taxon>Metazoa</taxon>
        <taxon>Ecdysozoa</taxon>
        <taxon>Nematoda</taxon>
        <taxon>Chromadorea</taxon>
        <taxon>Rhabditida</taxon>
        <taxon>Rhabditina</taxon>
        <taxon>Diplogasteromorpha</taxon>
        <taxon>Diplogasteroidea</taxon>
        <taxon>Neodiplogasteridae</taxon>
        <taxon>Pristionchus</taxon>
    </lineage>
</organism>
<keyword evidence="5" id="KW-0808">Transferase</keyword>
<gene>
    <name evidence="12" type="primary">WBGene00275043</name>
</gene>
<dbReference type="PANTHER" id="PTHR45757">
    <property type="entry name" value="PROTEIN CBG23364-RELATED"/>
    <property type="match status" value="1"/>
</dbReference>
<evidence type="ECO:0000256" key="9">
    <source>
        <dbReference type="ARBA" id="ARBA00023136"/>
    </source>
</evidence>
<dbReference type="Pfam" id="PF07690">
    <property type="entry name" value="MFS_1"/>
    <property type="match status" value="1"/>
</dbReference>
<evidence type="ECO:0000256" key="4">
    <source>
        <dbReference type="ARBA" id="ARBA00012544"/>
    </source>
</evidence>
<dbReference type="GO" id="GO:0015020">
    <property type="term" value="F:glucuronosyltransferase activity"/>
    <property type="evidence" value="ECO:0007669"/>
    <property type="project" value="UniProtKB-EC"/>
</dbReference>
<evidence type="ECO:0000256" key="8">
    <source>
        <dbReference type="ARBA" id="ARBA00022989"/>
    </source>
</evidence>
<comment type="similarity">
    <text evidence="3">Belongs to the UDP-glycosyltransferase family.</text>
</comment>
<keyword evidence="8" id="KW-1133">Transmembrane helix</keyword>
<dbReference type="PROSITE" id="PS50850">
    <property type="entry name" value="MFS"/>
    <property type="match status" value="1"/>
</dbReference>
<keyword evidence="13" id="KW-1185">Reference proteome</keyword>
<evidence type="ECO:0000256" key="1">
    <source>
        <dbReference type="ARBA" id="ARBA00004141"/>
    </source>
</evidence>
<dbReference type="CDD" id="cd03784">
    <property type="entry name" value="GT1_Gtf-like"/>
    <property type="match status" value="1"/>
</dbReference>
<reference evidence="12" key="2">
    <citation type="submission" date="2022-06" db="UniProtKB">
        <authorList>
            <consortium name="EnsemblMetazoa"/>
        </authorList>
    </citation>
    <scope>IDENTIFICATION</scope>
    <source>
        <strain evidence="12">PS312</strain>
    </source>
</reference>
<dbReference type="Proteomes" id="UP000005239">
    <property type="component" value="Unassembled WGS sequence"/>
</dbReference>
<comment type="subcellular location">
    <subcellularLocation>
        <location evidence="1">Membrane</location>
        <topology evidence="1">Multi-pass membrane protein</topology>
    </subcellularLocation>
    <subcellularLocation>
        <location evidence="2">Membrane</location>
        <topology evidence="2">Single-pass membrane protein</topology>
    </subcellularLocation>
</comment>
<dbReference type="InterPro" id="IPR002213">
    <property type="entry name" value="UDP_glucos_trans"/>
</dbReference>
<proteinExistence type="inferred from homology"/>
<dbReference type="EnsemblMetazoa" id="PPA36674.1">
    <property type="protein sequence ID" value="PPA36674.1"/>
    <property type="gene ID" value="WBGene00275043"/>
</dbReference>
<evidence type="ECO:0000256" key="5">
    <source>
        <dbReference type="ARBA" id="ARBA00022679"/>
    </source>
</evidence>
<evidence type="ECO:0000256" key="2">
    <source>
        <dbReference type="ARBA" id="ARBA00004167"/>
    </source>
</evidence>
<dbReference type="SUPFAM" id="SSF103473">
    <property type="entry name" value="MFS general substrate transporter"/>
    <property type="match status" value="1"/>
</dbReference>
<evidence type="ECO:0000313" key="12">
    <source>
        <dbReference type="EnsemblMetazoa" id="PPA36674.1"/>
    </source>
</evidence>
<sequence length="1117" mass="123908">MSRPTVISNEDEGEIRAICGCAGLSRYGILALSFVFLAVLQSSVIAYNATFVSMMNKATSPLYEDYLEMRRNGTEEEEIYIDWESPTFSISDRRFSFDTMQKSLSFAGTYIGGVAGTQPIGAVTMFIIGLLASLLVFITPIVVAWSFPAFVVLRFVSGLALSNLFPVAGIIVSDWASVQEKGLFIAVLSGHVELSPLITMPLSAVVAECVSWPLVFYIHGAMGLVCSALWLIYYRDRPERHPFVGNDEFRRITSGKAAKKGNGEEPPFRRIFRSVVIWAVWAAVIGNFIVAQFSITFAPMYFSYVLDYSPTLAGAITPIPLVIVLLIKLFTGLVSDRITFISEVMKFRLFNTVALLGSGLFFILVGMIHPTGGIMDAILIMIPIALLGFHAGGFPKAAVVVSQQHSPFVMSIVQMLAMVSLLVGSFIVPAFTPQNTFDQWRSVFMLYAALLVLSNTIFVIFVKAEPAKWTRTVEPVDLESALTSPPSSSESSRLLVYNPKFAHSHVNYLGRVADLLVENGFTVTSLMPNIIPQLRNGTMKSNVVLIPAPEIVIEAYKKITEGKVDYFTSNFMNPLLIYGMGSVFATVFTAQCAATLESGVVEKMKEEQFDVYIVETYDPCGMMLAHLIQPRSVILQSTTFVWQQQLDEIGIPRALSYNPSVYTSQLDVKSFWSRLMNVVSDTVIQESNGPARREVDKLFKARFGPDYPSIREQTSRVTWVFTNSEPLYDFAVPTLAKVVAVPGLGAREPNPLDENWSRVLEKRKKAVIISFGTIANLTAMQPPFKQSFGELFNAFPDIMFIFKYDSLEDEFANELRKLDNVELTKWMPQNDLLADPRVVLFITHCGMGSVQELTLRGKPGVFIPLFGDQMRNALMLEHTGNGVKISKTDVGVPEKFIAAVKEALENERYARRAEEIKAMLNGKPYSSKELLLKHVQFAGTYGTAAVMRPRSHDMNWIEYHNADVWLFVASSLFLSAILLIFLLISIIRCLFTRCCSCCSSNSSSPHYSAYPTCKRCAPLKVLTKEEVPGGVGNLYKEFTSVTPDETGMCSKKTFVCNGNGVQISLGELDIVDGEPPDNMLDMMVTMEVTCKMDGTGWVYKFGAEDIPVTQTFCIIGP</sequence>
<keyword evidence="7" id="KW-0732">Signal</keyword>
<evidence type="ECO:0000256" key="6">
    <source>
        <dbReference type="ARBA" id="ARBA00022692"/>
    </source>
</evidence>
<accession>A0A2A6BPR1</accession>
<evidence type="ECO:0000259" key="11">
    <source>
        <dbReference type="PROSITE" id="PS50850"/>
    </source>
</evidence>
<keyword evidence="9" id="KW-0472">Membrane</keyword>
<dbReference type="InterPro" id="IPR020846">
    <property type="entry name" value="MFS_dom"/>
</dbReference>
<dbReference type="GO" id="GO:0016020">
    <property type="term" value="C:membrane"/>
    <property type="evidence" value="ECO:0007669"/>
    <property type="project" value="UniProtKB-SubCell"/>
</dbReference>
<dbReference type="Gene3D" id="1.20.1250.20">
    <property type="entry name" value="MFS general substrate transporter like domains"/>
    <property type="match status" value="2"/>
</dbReference>
<evidence type="ECO:0000256" key="10">
    <source>
        <dbReference type="ARBA" id="ARBA00047475"/>
    </source>
</evidence>
<dbReference type="SUPFAM" id="SSF53756">
    <property type="entry name" value="UDP-Glycosyltransferase/glycogen phosphorylase"/>
    <property type="match status" value="1"/>
</dbReference>
<feature type="domain" description="Major facilitator superfamily (MFS) profile" evidence="11">
    <location>
        <begin position="34"/>
        <end position="466"/>
    </location>
</feature>
<reference evidence="13" key="1">
    <citation type="journal article" date="2008" name="Nat. Genet.">
        <title>The Pristionchus pacificus genome provides a unique perspective on nematode lifestyle and parasitism.</title>
        <authorList>
            <person name="Dieterich C."/>
            <person name="Clifton S.W."/>
            <person name="Schuster L.N."/>
            <person name="Chinwalla A."/>
            <person name="Delehaunty K."/>
            <person name="Dinkelacker I."/>
            <person name="Fulton L."/>
            <person name="Fulton R."/>
            <person name="Godfrey J."/>
            <person name="Minx P."/>
            <person name="Mitreva M."/>
            <person name="Roeseler W."/>
            <person name="Tian H."/>
            <person name="Witte H."/>
            <person name="Yang S.P."/>
            <person name="Wilson R.K."/>
            <person name="Sommer R.J."/>
        </authorList>
    </citation>
    <scope>NUCLEOTIDE SEQUENCE [LARGE SCALE GENOMIC DNA]</scope>
    <source>
        <strain evidence="13">PS312</strain>
    </source>
</reference>
<evidence type="ECO:0000256" key="3">
    <source>
        <dbReference type="ARBA" id="ARBA00009995"/>
    </source>
</evidence>
<dbReference type="Gene3D" id="3.40.50.2000">
    <property type="entry name" value="Glycogen Phosphorylase B"/>
    <property type="match status" value="1"/>
</dbReference>
<keyword evidence="6" id="KW-0812">Transmembrane</keyword>
<protein>
    <recommendedName>
        <fullName evidence="4">glucuronosyltransferase</fullName>
        <ecNumber evidence="4">2.4.1.17</ecNumber>
    </recommendedName>
</protein>
<dbReference type="AlphaFoldDB" id="A0A2A6BPR1"/>
<dbReference type="PANTHER" id="PTHR45757:SF18">
    <property type="entry name" value="MAJOR FACILITATOR SUPERFAMILY (MFS) PROFILE DOMAIN-CONTAINING PROTEIN"/>
    <property type="match status" value="1"/>
</dbReference>
<comment type="catalytic activity">
    <reaction evidence="10">
        <text>glucuronate acceptor + UDP-alpha-D-glucuronate = acceptor beta-D-glucuronoside + UDP + H(+)</text>
        <dbReference type="Rhea" id="RHEA:21032"/>
        <dbReference type="ChEBI" id="CHEBI:15378"/>
        <dbReference type="ChEBI" id="CHEBI:58052"/>
        <dbReference type="ChEBI" id="CHEBI:58223"/>
        <dbReference type="ChEBI" id="CHEBI:132367"/>
        <dbReference type="ChEBI" id="CHEBI:132368"/>
        <dbReference type="EC" id="2.4.1.17"/>
    </reaction>
</comment>